<evidence type="ECO:0000313" key="1">
    <source>
        <dbReference type="EMBL" id="KAI5652910.1"/>
    </source>
</evidence>
<proteinExistence type="predicted"/>
<name>A0ACB9ZY57_CATRO</name>
<comment type="caution">
    <text evidence="1">The sequence shown here is derived from an EMBL/GenBank/DDBJ whole genome shotgun (WGS) entry which is preliminary data.</text>
</comment>
<dbReference type="Proteomes" id="UP001060085">
    <property type="component" value="Linkage Group LG07"/>
</dbReference>
<accession>A0ACB9ZY57</accession>
<keyword evidence="2" id="KW-1185">Reference proteome</keyword>
<evidence type="ECO:0000313" key="2">
    <source>
        <dbReference type="Proteomes" id="UP001060085"/>
    </source>
</evidence>
<protein>
    <submittedName>
        <fullName evidence="1">Uncharacterized protein</fullName>
    </submittedName>
</protein>
<dbReference type="EMBL" id="CM044707">
    <property type="protein sequence ID" value="KAI5652910.1"/>
    <property type="molecule type" value="Genomic_DNA"/>
</dbReference>
<organism evidence="1 2">
    <name type="scientific">Catharanthus roseus</name>
    <name type="common">Madagascar periwinkle</name>
    <name type="synonym">Vinca rosea</name>
    <dbReference type="NCBI Taxonomy" id="4058"/>
    <lineage>
        <taxon>Eukaryota</taxon>
        <taxon>Viridiplantae</taxon>
        <taxon>Streptophyta</taxon>
        <taxon>Embryophyta</taxon>
        <taxon>Tracheophyta</taxon>
        <taxon>Spermatophyta</taxon>
        <taxon>Magnoliopsida</taxon>
        <taxon>eudicotyledons</taxon>
        <taxon>Gunneridae</taxon>
        <taxon>Pentapetalae</taxon>
        <taxon>asterids</taxon>
        <taxon>lamiids</taxon>
        <taxon>Gentianales</taxon>
        <taxon>Apocynaceae</taxon>
        <taxon>Rauvolfioideae</taxon>
        <taxon>Vinceae</taxon>
        <taxon>Catharanthinae</taxon>
        <taxon>Catharanthus</taxon>
    </lineage>
</organism>
<reference evidence="2" key="1">
    <citation type="journal article" date="2023" name="Nat. Plants">
        <title>Single-cell RNA sequencing provides a high-resolution roadmap for understanding the multicellular compartmentation of specialized metabolism.</title>
        <authorList>
            <person name="Sun S."/>
            <person name="Shen X."/>
            <person name="Li Y."/>
            <person name="Li Y."/>
            <person name="Wang S."/>
            <person name="Li R."/>
            <person name="Zhang H."/>
            <person name="Shen G."/>
            <person name="Guo B."/>
            <person name="Wei J."/>
            <person name="Xu J."/>
            <person name="St-Pierre B."/>
            <person name="Chen S."/>
            <person name="Sun C."/>
        </authorList>
    </citation>
    <scope>NUCLEOTIDE SEQUENCE [LARGE SCALE GENOMIC DNA]</scope>
</reference>
<sequence length="102" mass="11246">MASLMLYCFISAGAPPMPKNCKSIGVRCAKETQEVIQGDLPPMVGHPTASGRHIGNKGVQDRRLLLMVGSPYHRRQVKAMQLRLLEANWGNFLCQISPNSNL</sequence>
<gene>
    <name evidence="1" type="ORF">M9H77_30097</name>
</gene>